<proteinExistence type="predicted"/>
<dbReference type="Proteomes" id="UP000827092">
    <property type="component" value="Unassembled WGS sequence"/>
</dbReference>
<dbReference type="EMBL" id="JAFNEN010000470">
    <property type="protein sequence ID" value="KAG8182295.1"/>
    <property type="molecule type" value="Genomic_DNA"/>
</dbReference>
<accession>A0AAV6UD40</accession>
<sequence>MNYPSSIDQKARQTIGRGCGSSSISKMEARNGNDLILYFGSKEATLCIFFDASREDLLRSPSIVLDRGRTIKLIQRRHPAERANTSRNELNQFQESSVPTKDVSVLSCEFEFSFRFSPVT</sequence>
<protein>
    <submittedName>
        <fullName evidence="2">Uncharacterized protein</fullName>
    </submittedName>
</protein>
<evidence type="ECO:0000256" key="1">
    <source>
        <dbReference type="SAM" id="MobiDB-lite"/>
    </source>
</evidence>
<name>A0AAV6UD40_9ARAC</name>
<dbReference type="AlphaFoldDB" id="A0AAV6UD40"/>
<reference evidence="2 3" key="1">
    <citation type="journal article" date="2022" name="Nat. Ecol. Evol.">
        <title>A masculinizing supergene underlies an exaggerated male reproductive morph in a spider.</title>
        <authorList>
            <person name="Hendrickx F."/>
            <person name="De Corte Z."/>
            <person name="Sonet G."/>
            <person name="Van Belleghem S.M."/>
            <person name="Kostlbacher S."/>
            <person name="Vangestel C."/>
        </authorList>
    </citation>
    <scope>NUCLEOTIDE SEQUENCE [LARGE SCALE GENOMIC DNA]</scope>
    <source>
        <strain evidence="2">W744_W776</strain>
    </source>
</reference>
<organism evidence="2 3">
    <name type="scientific">Oedothorax gibbosus</name>
    <dbReference type="NCBI Taxonomy" id="931172"/>
    <lineage>
        <taxon>Eukaryota</taxon>
        <taxon>Metazoa</taxon>
        <taxon>Ecdysozoa</taxon>
        <taxon>Arthropoda</taxon>
        <taxon>Chelicerata</taxon>
        <taxon>Arachnida</taxon>
        <taxon>Araneae</taxon>
        <taxon>Araneomorphae</taxon>
        <taxon>Entelegynae</taxon>
        <taxon>Araneoidea</taxon>
        <taxon>Linyphiidae</taxon>
        <taxon>Erigoninae</taxon>
        <taxon>Oedothorax</taxon>
    </lineage>
</organism>
<gene>
    <name evidence="2" type="ORF">JTE90_011113</name>
</gene>
<evidence type="ECO:0000313" key="2">
    <source>
        <dbReference type="EMBL" id="KAG8182295.1"/>
    </source>
</evidence>
<comment type="caution">
    <text evidence="2">The sequence shown here is derived from an EMBL/GenBank/DDBJ whole genome shotgun (WGS) entry which is preliminary data.</text>
</comment>
<feature type="region of interest" description="Disordered" evidence="1">
    <location>
        <begin position="1"/>
        <end position="23"/>
    </location>
</feature>
<keyword evidence="3" id="KW-1185">Reference proteome</keyword>
<evidence type="ECO:0000313" key="3">
    <source>
        <dbReference type="Proteomes" id="UP000827092"/>
    </source>
</evidence>